<dbReference type="EMBL" id="JXCE01000140">
    <property type="protein sequence ID" value="KPA40354.1"/>
    <property type="molecule type" value="Genomic_DNA"/>
</dbReference>
<name>A0A0N1J2N2_FUSLA</name>
<evidence type="ECO:0000313" key="2">
    <source>
        <dbReference type="Proteomes" id="UP000037904"/>
    </source>
</evidence>
<gene>
    <name evidence="1" type="ORF">FLAG1_06792</name>
</gene>
<keyword evidence="2" id="KW-1185">Reference proteome</keyword>
<protein>
    <submittedName>
        <fullName evidence="1">Uncharacterized protein</fullName>
    </submittedName>
</protein>
<organism evidence="1 2">
    <name type="scientific">Fusarium langsethiae</name>
    <dbReference type="NCBI Taxonomy" id="179993"/>
    <lineage>
        <taxon>Eukaryota</taxon>
        <taxon>Fungi</taxon>
        <taxon>Dikarya</taxon>
        <taxon>Ascomycota</taxon>
        <taxon>Pezizomycotina</taxon>
        <taxon>Sordariomycetes</taxon>
        <taxon>Hypocreomycetidae</taxon>
        <taxon>Hypocreales</taxon>
        <taxon>Nectriaceae</taxon>
        <taxon>Fusarium</taxon>
    </lineage>
</organism>
<proteinExistence type="predicted"/>
<accession>A0A0N1J2N2</accession>
<sequence>MLFKIKSGSEGSYTGSISLPGPNIWSRRTLSGSERRQVLRTTDPRIGSGFPIIADQTSSACLRSGGFLILLQVLQCE</sequence>
<comment type="caution">
    <text evidence="1">The sequence shown here is derived from an EMBL/GenBank/DDBJ whole genome shotgun (WGS) entry which is preliminary data.</text>
</comment>
<reference evidence="1 2" key="1">
    <citation type="submission" date="2015-04" db="EMBL/GenBank/DDBJ databases">
        <title>The draft genome sequence of Fusarium langsethiae, a T-2/HT-2 mycotoxin producer.</title>
        <authorList>
            <person name="Lysoe E."/>
            <person name="Divon H.H."/>
            <person name="Terzi V."/>
            <person name="Orru L."/>
            <person name="Lamontanara A."/>
            <person name="Kolseth A.-K."/>
            <person name="Frandsen R.J."/>
            <person name="Nielsen K."/>
            <person name="Thrane U."/>
        </authorList>
    </citation>
    <scope>NUCLEOTIDE SEQUENCE [LARGE SCALE GENOMIC DNA]</scope>
    <source>
        <strain evidence="1 2">Fl201059</strain>
    </source>
</reference>
<dbReference type="Proteomes" id="UP000037904">
    <property type="component" value="Unassembled WGS sequence"/>
</dbReference>
<evidence type="ECO:0000313" key="1">
    <source>
        <dbReference type="EMBL" id="KPA40354.1"/>
    </source>
</evidence>
<dbReference type="AlphaFoldDB" id="A0A0N1J2N2"/>